<sequence>MFDTFLVPYYDVIGSHFWLSEQDAPSPVPISTYSEIALGNPYLYPEASEPMSQITFNSPPQLATNSSEHVRERQRVPQPLYQCRSIAPRSFIKHKILLKKHGKVGIRLADAAAGRLNNLGHGMTPVFRELDGQKASIRILWPGYMNYSKQFNIKRTRDGITIPISLNKLVQKIAKETCDFVKKTAEEHCTRPEWKIGIDHIWLEHIYLVGVVVASKGSVQPIFDVLRE</sequence>
<name>A0A2H3JRP2_WOLCO</name>
<evidence type="ECO:0000313" key="1">
    <source>
        <dbReference type="EMBL" id="PCH38677.1"/>
    </source>
</evidence>
<dbReference type="Proteomes" id="UP000218811">
    <property type="component" value="Unassembled WGS sequence"/>
</dbReference>
<evidence type="ECO:0000313" key="2">
    <source>
        <dbReference type="Proteomes" id="UP000218811"/>
    </source>
</evidence>
<accession>A0A2H3JRP2</accession>
<dbReference type="AlphaFoldDB" id="A0A2H3JRP2"/>
<keyword evidence="2" id="KW-1185">Reference proteome</keyword>
<reference evidence="1 2" key="1">
    <citation type="journal article" date="2012" name="Science">
        <title>The Paleozoic origin of enzymatic lignin decomposition reconstructed from 31 fungal genomes.</title>
        <authorList>
            <person name="Floudas D."/>
            <person name="Binder M."/>
            <person name="Riley R."/>
            <person name="Barry K."/>
            <person name="Blanchette R.A."/>
            <person name="Henrissat B."/>
            <person name="Martinez A.T."/>
            <person name="Otillar R."/>
            <person name="Spatafora J.W."/>
            <person name="Yadav J.S."/>
            <person name="Aerts A."/>
            <person name="Benoit I."/>
            <person name="Boyd A."/>
            <person name="Carlson A."/>
            <person name="Copeland A."/>
            <person name="Coutinho P.M."/>
            <person name="de Vries R.P."/>
            <person name="Ferreira P."/>
            <person name="Findley K."/>
            <person name="Foster B."/>
            <person name="Gaskell J."/>
            <person name="Glotzer D."/>
            <person name="Gorecki P."/>
            <person name="Heitman J."/>
            <person name="Hesse C."/>
            <person name="Hori C."/>
            <person name="Igarashi K."/>
            <person name="Jurgens J.A."/>
            <person name="Kallen N."/>
            <person name="Kersten P."/>
            <person name="Kohler A."/>
            <person name="Kuees U."/>
            <person name="Kumar T.K.A."/>
            <person name="Kuo A."/>
            <person name="LaButti K."/>
            <person name="Larrondo L.F."/>
            <person name="Lindquist E."/>
            <person name="Ling A."/>
            <person name="Lombard V."/>
            <person name="Lucas S."/>
            <person name="Lundell T."/>
            <person name="Martin R."/>
            <person name="McLaughlin D.J."/>
            <person name="Morgenstern I."/>
            <person name="Morin E."/>
            <person name="Murat C."/>
            <person name="Nagy L.G."/>
            <person name="Nolan M."/>
            <person name="Ohm R.A."/>
            <person name="Patyshakuliyeva A."/>
            <person name="Rokas A."/>
            <person name="Ruiz-Duenas F.J."/>
            <person name="Sabat G."/>
            <person name="Salamov A."/>
            <person name="Samejima M."/>
            <person name="Schmutz J."/>
            <person name="Slot J.C."/>
            <person name="St John F."/>
            <person name="Stenlid J."/>
            <person name="Sun H."/>
            <person name="Sun S."/>
            <person name="Syed K."/>
            <person name="Tsang A."/>
            <person name="Wiebenga A."/>
            <person name="Young D."/>
            <person name="Pisabarro A."/>
            <person name="Eastwood D.C."/>
            <person name="Martin F."/>
            <person name="Cullen D."/>
            <person name="Grigoriev I.V."/>
            <person name="Hibbett D.S."/>
        </authorList>
    </citation>
    <scope>NUCLEOTIDE SEQUENCE [LARGE SCALE GENOMIC DNA]</scope>
    <source>
        <strain evidence="1 2">MD-104</strain>
    </source>
</reference>
<dbReference type="STRING" id="742152.A0A2H3JRP2"/>
<dbReference type="OrthoDB" id="3269405at2759"/>
<proteinExistence type="predicted"/>
<protein>
    <submittedName>
        <fullName evidence="1">Uncharacterized protein</fullName>
    </submittedName>
</protein>
<dbReference type="EMBL" id="KB467942">
    <property type="protein sequence ID" value="PCH38677.1"/>
    <property type="molecule type" value="Genomic_DNA"/>
</dbReference>
<organism evidence="1 2">
    <name type="scientific">Wolfiporia cocos (strain MD-104)</name>
    <name type="common">Brown rot fungus</name>
    <dbReference type="NCBI Taxonomy" id="742152"/>
    <lineage>
        <taxon>Eukaryota</taxon>
        <taxon>Fungi</taxon>
        <taxon>Dikarya</taxon>
        <taxon>Basidiomycota</taxon>
        <taxon>Agaricomycotina</taxon>
        <taxon>Agaricomycetes</taxon>
        <taxon>Polyporales</taxon>
        <taxon>Phaeolaceae</taxon>
        <taxon>Wolfiporia</taxon>
    </lineage>
</organism>
<gene>
    <name evidence="1" type="ORF">WOLCODRAFT_149621</name>
</gene>